<reference evidence="3" key="1">
    <citation type="submission" date="2014-04" db="EMBL/GenBank/DDBJ databases">
        <title>Evolutionary Origins and Diversification of the Mycorrhizal Mutualists.</title>
        <authorList>
            <consortium name="DOE Joint Genome Institute"/>
            <consortium name="Mycorrhizal Genomics Consortium"/>
            <person name="Kohler A."/>
            <person name="Kuo A."/>
            <person name="Nagy L.G."/>
            <person name="Floudas D."/>
            <person name="Copeland A."/>
            <person name="Barry K.W."/>
            <person name="Cichocki N."/>
            <person name="Veneault-Fourrey C."/>
            <person name="LaButti K."/>
            <person name="Lindquist E.A."/>
            <person name="Lipzen A."/>
            <person name="Lundell T."/>
            <person name="Morin E."/>
            <person name="Murat C."/>
            <person name="Riley R."/>
            <person name="Ohm R."/>
            <person name="Sun H."/>
            <person name="Tunlid A."/>
            <person name="Henrissat B."/>
            <person name="Grigoriev I.V."/>
            <person name="Hibbett D.S."/>
            <person name="Martin F."/>
        </authorList>
    </citation>
    <scope>NUCLEOTIDE SEQUENCE [LARGE SCALE GENOMIC DNA]</scope>
    <source>
        <strain evidence="3">FD-334 SS-4</strain>
    </source>
</reference>
<organism evidence="2 3">
    <name type="scientific">Hypholoma sublateritium (strain FD-334 SS-4)</name>
    <dbReference type="NCBI Taxonomy" id="945553"/>
    <lineage>
        <taxon>Eukaryota</taxon>
        <taxon>Fungi</taxon>
        <taxon>Dikarya</taxon>
        <taxon>Basidiomycota</taxon>
        <taxon>Agaricomycotina</taxon>
        <taxon>Agaricomycetes</taxon>
        <taxon>Agaricomycetidae</taxon>
        <taxon>Agaricales</taxon>
        <taxon>Agaricineae</taxon>
        <taxon>Strophariaceae</taxon>
        <taxon>Hypholoma</taxon>
    </lineage>
</organism>
<proteinExistence type="predicted"/>
<dbReference type="EMBL" id="KN817606">
    <property type="protein sequence ID" value="KJA17304.1"/>
    <property type="molecule type" value="Genomic_DNA"/>
</dbReference>
<dbReference type="Proteomes" id="UP000054270">
    <property type="component" value="Unassembled WGS sequence"/>
</dbReference>
<dbReference type="AlphaFoldDB" id="A0A0D2NE29"/>
<keyword evidence="3" id="KW-1185">Reference proteome</keyword>
<accession>A0A0D2NE29</accession>
<name>A0A0D2NE29_HYPSF</name>
<protein>
    <submittedName>
        <fullName evidence="2">Uncharacterized protein</fullName>
    </submittedName>
</protein>
<gene>
    <name evidence="2" type="ORF">HYPSUDRAFT_219013</name>
</gene>
<evidence type="ECO:0000256" key="1">
    <source>
        <dbReference type="SAM" id="MobiDB-lite"/>
    </source>
</evidence>
<feature type="region of interest" description="Disordered" evidence="1">
    <location>
        <begin position="395"/>
        <end position="430"/>
    </location>
</feature>
<sequence length="552" mass="61175">MAGWNRRRRGMAAGVMLHNGGMRMYGHEAEPALLCTYPPIVRIETEIRRLSAASADLRVPSRGRPYFTPLRPPPSPIRPAYEYAPTRTLPEPLRFAQPPIGHSYLCVNFTAIAVDQTPDSSFHPSPDDLFCPRHEYICLSRMVPSAGSDTLRTAMQTEQNHSFDLQLFLSTPERMHRASTSESEPSPHIRCLIPAAIHRPIPLIPSIQDISLHPAPHWQSSAAGRDACAYLSCAPASAYFDLAVRFKRALSVSCNQSYRSLPSAFIARGNLTPRSATRRAPPHPPHQYVHHLARPGQVSQATAMSGISCAFATTPIWCAAHTSADALRLSALFPLFPATVCTTYRAPSHRLTPPGQILYMAPAERSVPQLPLCPVHPSITSSPALDLRLDRAPPARTGQTPYQRGAASARTPLVPELSGPPARCGSRRQRHPPRLYTVSDIARRLDRASRQCTRLRLQPRRVFSRFSIASACCRSEDVPRVRTACARTRYDHEFAELRAWAFNPPAHAPLYEHSGKSSAHAFCAKRTGVDNDFPPDTGRPLIARPVHRLPRR</sequence>
<evidence type="ECO:0000313" key="3">
    <source>
        <dbReference type="Proteomes" id="UP000054270"/>
    </source>
</evidence>
<evidence type="ECO:0000313" key="2">
    <source>
        <dbReference type="EMBL" id="KJA17304.1"/>
    </source>
</evidence>